<dbReference type="PANTHER" id="PTHR46566">
    <property type="entry name" value="1-PHOSPHOFRUCTOKINASE-RELATED"/>
    <property type="match status" value="1"/>
</dbReference>
<dbReference type="AlphaFoldDB" id="A0A099I3G7"/>
<comment type="catalytic activity">
    <reaction evidence="6 8">
        <text>beta-D-fructose 1-phosphate + ATP = beta-D-fructose 1,6-bisphosphate + ADP + H(+)</text>
        <dbReference type="Rhea" id="RHEA:14213"/>
        <dbReference type="ChEBI" id="CHEBI:15378"/>
        <dbReference type="ChEBI" id="CHEBI:30616"/>
        <dbReference type="ChEBI" id="CHEBI:32966"/>
        <dbReference type="ChEBI" id="CHEBI:138881"/>
        <dbReference type="ChEBI" id="CHEBI:456216"/>
        <dbReference type="EC" id="2.7.1.56"/>
    </reaction>
</comment>
<dbReference type="SUPFAM" id="SSF53613">
    <property type="entry name" value="Ribokinase-like"/>
    <property type="match status" value="1"/>
</dbReference>
<evidence type="ECO:0000256" key="5">
    <source>
        <dbReference type="ARBA" id="ARBA00022840"/>
    </source>
</evidence>
<sequence>MILTVTFNPAIDKTAEVDELIPGGLNRLRNVMQDAGGKGINVSKTIHALQGKSVATGFLAGSAGEYIRKVLNGLAIDNDFVWVEGMTRTNLKVLDHEMELTELNEAGPVITETEIKQLKDKILSLLHPNDFVVLSGNVSAQVRKDIYRELIELVKQQGARVILDADGELFAQGIQAKPYVIKPNKYELATYFGVSQDCSNEEMISLAKTLLNEECRLVVVSMGKQGSIFLSHEGIYQAEALHIQAHSSVGAGDAMVAAIAYALEQDTPMEQLIALAVACSAGAVMTKGTQPAEKAVAEKLMKQVTIKKLEEN</sequence>
<reference evidence="10 11" key="1">
    <citation type="submission" date="2014-08" db="EMBL/GenBank/DDBJ databases">
        <title>Clostridium innocuum, an unnegligible vancomycin-resistant pathogen causing extra-intestinal infections.</title>
        <authorList>
            <person name="Feng Y."/>
            <person name="Chiu C.-H."/>
        </authorList>
    </citation>
    <scope>NUCLEOTIDE SEQUENCE [LARGE SCALE GENOMIC DNA]</scope>
    <source>
        <strain evidence="10 11">AN88</strain>
    </source>
</reference>
<evidence type="ECO:0000256" key="6">
    <source>
        <dbReference type="ARBA" id="ARBA00047745"/>
    </source>
</evidence>
<dbReference type="GO" id="GO:2001059">
    <property type="term" value="P:D-tagatose 6-phosphate catabolic process"/>
    <property type="evidence" value="ECO:0007669"/>
    <property type="project" value="UniProtKB-UniPathway"/>
</dbReference>
<name>A0A099I3G7_CLOIN</name>
<dbReference type="GO" id="GO:0008662">
    <property type="term" value="F:1-phosphofructokinase activity"/>
    <property type="evidence" value="ECO:0007669"/>
    <property type="project" value="UniProtKB-UniRule"/>
</dbReference>
<keyword evidence="7" id="KW-0423">Lactose metabolism</keyword>
<dbReference type="UniPathway" id="UPA00704">
    <property type="reaction ID" value="UER00715"/>
</dbReference>
<comment type="pathway">
    <text evidence="7">Carbohydrate metabolism; D-tagatose 6-phosphate degradation; D-glyceraldehyde 3-phosphate and glycerone phosphate from D-tagatose 6-phosphate: step 1/2.</text>
</comment>
<dbReference type="InterPro" id="IPR022463">
    <property type="entry name" value="1-PFruKinase"/>
</dbReference>
<dbReference type="NCBIfam" id="TIGR03168">
    <property type="entry name" value="1-PFK"/>
    <property type="match status" value="1"/>
</dbReference>
<comment type="caution">
    <text evidence="10">The sequence shown here is derived from an EMBL/GenBank/DDBJ whole genome shotgun (WGS) entry which is preliminary data.</text>
</comment>
<comment type="similarity">
    <text evidence="7">Belongs to the carbohydrate kinase PfkB family. LacC subfamily.</text>
</comment>
<dbReference type="PIRSF" id="PIRSF000535">
    <property type="entry name" value="1PFK/6PFK/LacC"/>
    <property type="match status" value="1"/>
</dbReference>
<accession>A0A099I3G7</accession>
<comment type="function">
    <text evidence="8">Catalyzes the ATP-dependent phosphorylation of fructose-l-phosphate to fructose-l,6-bisphosphate.</text>
</comment>
<dbReference type="InterPro" id="IPR011611">
    <property type="entry name" value="PfkB_dom"/>
</dbReference>
<dbReference type="GO" id="GO:0005988">
    <property type="term" value="P:lactose metabolic process"/>
    <property type="evidence" value="ECO:0007669"/>
    <property type="project" value="UniProtKB-KW"/>
</dbReference>
<dbReference type="FunFam" id="3.40.1190.20:FF:000001">
    <property type="entry name" value="Phosphofructokinase"/>
    <property type="match status" value="1"/>
</dbReference>
<dbReference type="GO" id="GO:0005524">
    <property type="term" value="F:ATP binding"/>
    <property type="evidence" value="ECO:0007669"/>
    <property type="project" value="UniProtKB-UniRule"/>
</dbReference>
<dbReference type="PROSITE" id="PS00584">
    <property type="entry name" value="PFKB_KINASES_2"/>
    <property type="match status" value="1"/>
</dbReference>
<dbReference type="GO" id="GO:0044281">
    <property type="term" value="P:small molecule metabolic process"/>
    <property type="evidence" value="ECO:0007669"/>
    <property type="project" value="UniProtKB-ARBA"/>
</dbReference>
<dbReference type="GO" id="GO:0016052">
    <property type="term" value="P:carbohydrate catabolic process"/>
    <property type="evidence" value="ECO:0007669"/>
    <property type="project" value="UniProtKB-ARBA"/>
</dbReference>
<evidence type="ECO:0000259" key="9">
    <source>
        <dbReference type="Pfam" id="PF00294"/>
    </source>
</evidence>
<evidence type="ECO:0000256" key="4">
    <source>
        <dbReference type="ARBA" id="ARBA00022777"/>
    </source>
</evidence>
<keyword evidence="2 7" id="KW-0808">Transferase</keyword>
<evidence type="ECO:0000256" key="2">
    <source>
        <dbReference type="ARBA" id="ARBA00022679"/>
    </source>
</evidence>
<proteinExistence type="inferred from homology"/>
<evidence type="ECO:0000256" key="1">
    <source>
        <dbReference type="ARBA" id="ARBA00005380"/>
    </source>
</evidence>
<dbReference type="InterPro" id="IPR017583">
    <property type="entry name" value="Tagatose/fructose_Pkinase"/>
</dbReference>
<protein>
    <recommendedName>
        <fullName evidence="7">Tagatose-6-phosphate kinase</fullName>
        <ecNumber evidence="7">2.7.1.144</ecNumber>
    </recommendedName>
</protein>
<gene>
    <name evidence="10" type="ORF">CIAN88_15635</name>
</gene>
<dbReference type="PANTHER" id="PTHR46566:SF1">
    <property type="entry name" value="1-PHOSPHOFRUCTOKINASE"/>
    <property type="match status" value="1"/>
</dbReference>
<dbReference type="GO" id="GO:0005829">
    <property type="term" value="C:cytosol"/>
    <property type="evidence" value="ECO:0007669"/>
    <property type="project" value="TreeGrafter"/>
</dbReference>
<comment type="catalytic activity">
    <reaction evidence="7">
        <text>D-tagatofuranose 6-phosphate + ATP = D-tagatofuranose 1,6-bisphosphate + ADP + H(+)</text>
        <dbReference type="Rhea" id="RHEA:12420"/>
        <dbReference type="ChEBI" id="CHEBI:15378"/>
        <dbReference type="ChEBI" id="CHEBI:30616"/>
        <dbReference type="ChEBI" id="CHEBI:58694"/>
        <dbReference type="ChEBI" id="CHEBI:58695"/>
        <dbReference type="ChEBI" id="CHEBI:456216"/>
        <dbReference type="EC" id="2.7.1.144"/>
    </reaction>
</comment>
<feature type="domain" description="Carbohydrate kinase PfkB" evidence="9">
    <location>
        <begin position="11"/>
        <end position="291"/>
    </location>
</feature>
<keyword evidence="4 8" id="KW-0418">Kinase</keyword>
<comment type="similarity">
    <text evidence="1">Belongs to the carbohydrate kinase pfkB family.</text>
</comment>
<keyword evidence="3 7" id="KW-0547">Nucleotide-binding</keyword>
<organism evidence="10 11">
    <name type="scientific">Clostridium innocuum</name>
    <dbReference type="NCBI Taxonomy" id="1522"/>
    <lineage>
        <taxon>Bacteria</taxon>
        <taxon>Bacillati</taxon>
        <taxon>Bacillota</taxon>
        <taxon>Clostridia</taxon>
        <taxon>Eubacteriales</taxon>
        <taxon>Clostridiaceae</taxon>
        <taxon>Clostridium</taxon>
    </lineage>
</organism>
<dbReference type="InterPro" id="IPR029056">
    <property type="entry name" value="Ribokinase-like"/>
</dbReference>
<dbReference type="CDD" id="cd01164">
    <property type="entry name" value="FruK_PfkB_like"/>
    <property type="match status" value="1"/>
</dbReference>
<dbReference type="GO" id="GO:0009024">
    <property type="term" value="F:tagatose-6-phosphate kinase activity"/>
    <property type="evidence" value="ECO:0007669"/>
    <property type="project" value="UniProtKB-EC"/>
</dbReference>
<keyword evidence="5 7" id="KW-0067">ATP-binding</keyword>
<evidence type="ECO:0000313" key="10">
    <source>
        <dbReference type="EMBL" id="KGJ52245.1"/>
    </source>
</evidence>
<dbReference type="Gene3D" id="3.40.1190.20">
    <property type="match status" value="1"/>
</dbReference>
<evidence type="ECO:0000313" key="11">
    <source>
        <dbReference type="Proteomes" id="UP000030008"/>
    </source>
</evidence>
<dbReference type="EC" id="2.7.1.144" evidence="7"/>
<dbReference type="EMBL" id="JQIF01000076">
    <property type="protein sequence ID" value="KGJ52245.1"/>
    <property type="molecule type" value="Genomic_DNA"/>
</dbReference>
<evidence type="ECO:0000256" key="3">
    <source>
        <dbReference type="ARBA" id="ARBA00022741"/>
    </source>
</evidence>
<dbReference type="Pfam" id="PF00294">
    <property type="entry name" value="PfkB"/>
    <property type="match status" value="1"/>
</dbReference>
<evidence type="ECO:0000256" key="8">
    <source>
        <dbReference type="RuleBase" id="RU369061"/>
    </source>
</evidence>
<evidence type="ECO:0000256" key="7">
    <source>
        <dbReference type="PIRNR" id="PIRNR000535"/>
    </source>
</evidence>
<dbReference type="NCBIfam" id="TIGR03828">
    <property type="entry name" value="pfkB"/>
    <property type="match status" value="1"/>
</dbReference>
<dbReference type="Proteomes" id="UP000030008">
    <property type="component" value="Unassembled WGS sequence"/>
</dbReference>
<dbReference type="RefSeq" id="WP_044906526.1">
    <property type="nucleotide sequence ID" value="NZ_JQIF01000076.1"/>
</dbReference>
<dbReference type="InterPro" id="IPR002173">
    <property type="entry name" value="Carboh/pur_kinase_PfkB_CS"/>
</dbReference>